<protein>
    <submittedName>
        <fullName evidence="1">Uncharacterized protein</fullName>
    </submittedName>
</protein>
<dbReference type="Proteomes" id="UP000535020">
    <property type="component" value="Unassembled WGS sequence"/>
</dbReference>
<evidence type="ECO:0000313" key="1">
    <source>
        <dbReference type="EMBL" id="NYA69523.1"/>
    </source>
</evidence>
<dbReference type="RefSeq" id="WP_176004348.1">
    <property type="nucleotide sequence ID" value="NZ_JABWMI010000002.1"/>
</dbReference>
<sequence length="164" mass="18908">MKASEILLQFDENKSISQTALDLLADEEHPLRQELVHEFRNHKNRDFALALLEAFASIRRRPYPENYDIGCTSLMFASYLLGMHGEISDCITVWQTKTIDFDTFCGFDIQLVPIAGIKPTIEFLKKSDHEDAEDALKYILECEQAGDFGFQYDFSATEELPWFI</sequence>
<accession>A0A7Y8Y052</accession>
<keyword evidence="2" id="KW-1185">Reference proteome</keyword>
<gene>
    <name evidence="1" type="ORF">HZF10_01220</name>
</gene>
<comment type="caution">
    <text evidence="1">The sequence shown here is derived from an EMBL/GenBank/DDBJ whole genome shotgun (WGS) entry which is preliminary data.</text>
</comment>
<evidence type="ECO:0000313" key="2">
    <source>
        <dbReference type="Proteomes" id="UP000535020"/>
    </source>
</evidence>
<dbReference type="AlphaFoldDB" id="A0A7Y8Y052"/>
<organism evidence="1 2">
    <name type="scientific">Flavobacterium agri</name>
    <dbReference type="NCBI Taxonomy" id="2743471"/>
    <lineage>
        <taxon>Bacteria</taxon>
        <taxon>Pseudomonadati</taxon>
        <taxon>Bacteroidota</taxon>
        <taxon>Flavobacteriia</taxon>
        <taxon>Flavobacteriales</taxon>
        <taxon>Flavobacteriaceae</taxon>
        <taxon>Flavobacterium</taxon>
    </lineage>
</organism>
<dbReference type="EMBL" id="JACBJI010000001">
    <property type="protein sequence ID" value="NYA69523.1"/>
    <property type="molecule type" value="Genomic_DNA"/>
</dbReference>
<reference evidence="1 2" key="1">
    <citation type="submission" date="2020-07" db="EMBL/GenBank/DDBJ databases">
        <authorList>
            <person name="Sun Q."/>
        </authorList>
    </citation>
    <scope>NUCLEOTIDE SEQUENCE [LARGE SCALE GENOMIC DNA]</scope>
    <source>
        <strain evidence="1 2">MAH-1</strain>
    </source>
</reference>
<proteinExistence type="predicted"/>
<name>A0A7Y8Y052_9FLAO</name>